<sequence length="333" mass="38385">MFRSPEGEERDAADREEEEGGEARRRSRMMMSPRRVKRARHRPAGSGLRTPLRSPSACRCSSPSPERQWQQRRRAEKRSTTPTDPPPPPKRSAANAAAPAAAPESEYLNVKLSELHDVFQRHPDLEQKYLKIMKLPITGKESIRLPFDFKSHRQHTCLDLSPYGNDQVSRSACTTCKETTRLPTASDSMVAFINQTSNVMKHRKFYFGFRKNMELLKMAANQPQLFQIYYIVQSCVQEIVPLIYYDREMAHMQLIFEKETVHIPSQCIEQILTVAKDAYGVSLDIAHQRITLTARCLRLESSSLRIDVLMLQRKVDELEIPNETNEKFESYSL</sequence>
<gene>
    <name evidence="9" type="primary">M53</name>
</gene>
<evidence type="ECO:0000256" key="8">
    <source>
        <dbReference type="SAM" id="MobiDB-lite"/>
    </source>
</evidence>
<keyword evidence="1" id="KW-0597">Phosphoprotein</keyword>
<feature type="compositionally biased region" description="Basic residues" evidence="8">
    <location>
        <begin position="34"/>
        <end position="43"/>
    </location>
</feature>
<proteinExistence type="predicted"/>
<dbReference type="EMBL" id="EU579861">
    <property type="protein sequence ID" value="ACE95567.1"/>
    <property type="molecule type" value="Genomic_DNA"/>
</dbReference>
<protein>
    <submittedName>
        <fullName evidence="9">M53</fullName>
    </submittedName>
</protein>
<evidence type="ECO:0000256" key="7">
    <source>
        <dbReference type="ARBA" id="ARBA00023136"/>
    </source>
</evidence>
<organism evidence="9 10">
    <name type="scientific">Muromegalovirus C4A</name>
    <dbReference type="NCBI Taxonomy" id="524649"/>
    <lineage>
        <taxon>Viruses</taxon>
        <taxon>Duplodnaviria</taxon>
        <taxon>Heunggongvirae</taxon>
        <taxon>Peploviricota</taxon>
        <taxon>Herviviricetes</taxon>
        <taxon>Herpesvirales</taxon>
        <taxon>Orthoherpesviridae</taxon>
        <taxon>Betaherpesvirinae</taxon>
        <taxon>Muromegalovirus</taxon>
        <taxon>Muromegalovirus muridbeta1</taxon>
        <taxon>Murid herpesvirus 1</taxon>
    </lineage>
</organism>
<evidence type="ECO:0000313" key="10">
    <source>
        <dbReference type="Proteomes" id="UP000101273"/>
    </source>
</evidence>
<dbReference type="Pfam" id="PF02718">
    <property type="entry name" value="Herpes_UL31"/>
    <property type="match status" value="1"/>
</dbReference>
<dbReference type="GO" id="GO:0008270">
    <property type="term" value="F:zinc ion binding"/>
    <property type="evidence" value="ECO:0007669"/>
    <property type="project" value="UniProtKB-KW"/>
</dbReference>
<evidence type="ECO:0000313" key="9">
    <source>
        <dbReference type="EMBL" id="ACE95567.1"/>
    </source>
</evidence>
<keyword evidence="4" id="KW-0863">Zinc-finger</keyword>
<feature type="region of interest" description="Disordered" evidence="8">
    <location>
        <begin position="1"/>
        <end position="102"/>
    </location>
</feature>
<evidence type="ECO:0000256" key="3">
    <source>
        <dbReference type="ARBA" id="ARBA00022723"/>
    </source>
</evidence>
<dbReference type="GO" id="GO:0046765">
    <property type="term" value="P:viral budding from nuclear membrane"/>
    <property type="evidence" value="ECO:0007669"/>
    <property type="project" value="InterPro"/>
</dbReference>
<evidence type="ECO:0000256" key="6">
    <source>
        <dbReference type="ARBA" id="ARBA00022870"/>
    </source>
</evidence>
<name>B3UXY9_MUHV1</name>
<keyword evidence="7" id="KW-0472">Membrane</keyword>
<evidence type="ECO:0000256" key="1">
    <source>
        <dbReference type="ARBA" id="ARBA00022553"/>
    </source>
</evidence>
<keyword evidence="5" id="KW-0862">Zinc</keyword>
<feature type="compositionally biased region" description="Low complexity" evidence="8">
    <location>
        <begin position="51"/>
        <end position="65"/>
    </location>
</feature>
<dbReference type="Proteomes" id="UP000101273">
    <property type="component" value="Genome"/>
</dbReference>
<accession>B3UXY9</accession>
<feature type="compositionally biased region" description="Low complexity" evidence="8">
    <location>
        <begin position="91"/>
        <end position="102"/>
    </location>
</feature>
<evidence type="ECO:0000256" key="4">
    <source>
        <dbReference type="ARBA" id="ARBA00022771"/>
    </source>
</evidence>
<keyword evidence="6" id="KW-1043">Host membrane</keyword>
<evidence type="ECO:0000256" key="2">
    <source>
        <dbReference type="ARBA" id="ARBA00022562"/>
    </source>
</evidence>
<evidence type="ECO:0000256" key="5">
    <source>
        <dbReference type="ARBA" id="ARBA00022833"/>
    </source>
</evidence>
<keyword evidence="3" id="KW-0479">Metal-binding</keyword>
<feature type="compositionally biased region" description="Basic and acidic residues" evidence="8">
    <location>
        <begin position="1"/>
        <end position="13"/>
    </location>
</feature>
<reference evidence="9 10" key="1">
    <citation type="journal article" date="2008" name="J. Virol.">
        <title>Laboratory strains of murine cytomegalovirus are genetically similar to but phenotypically distinct from wild strains of virus.</title>
        <authorList>
            <person name="Smith L.M."/>
            <person name="McWhorter A.R."/>
            <person name="Masters L.L."/>
            <person name="Shellam G.R."/>
            <person name="Redwood A.J."/>
        </authorList>
    </citation>
    <scope>NUCLEOTIDE SEQUENCE [LARGE SCALE GENOMIC DNA]</scope>
    <source>
        <strain evidence="9">C4A</strain>
    </source>
</reference>
<keyword evidence="2" id="KW-1048">Host nucleus</keyword>
<dbReference type="InterPro" id="IPR021152">
    <property type="entry name" value="Herpes_UL31"/>
</dbReference>